<dbReference type="AlphaFoldDB" id="A0A6G1J9R5"/>
<reference evidence="1" key="1">
    <citation type="journal article" date="2020" name="Stud. Mycol.">
        <title>101 Dothideomycetes genomes: a test case for predicting lifestyles and emergence of pathogens.</title>
        <authorList>
            <person name="Haridas S."/>
            <person name="Albert R."/>
            <person name="Binder M."/>
            <person name="Bloem J."/>
            <person name="Labutti K."/>
            <person name="Salamov A."/>
            <person name="Andreopoulos B."/>
            <person name="Baker S."/>
            <person name="Barry K."/>
            <person name="Bills G."/>
            <person name="Bluhm B."/>
            <person name="Cannon C."/>
            <person name="Castanera R."/>
            <person name="Culley D."/>
            <person name="Daum C."/>
            <person name="Ezra D."/>
            <person name="Gonzalez J."/>
            <person name="Henrissat B."/>
            <person name="Kuo A."/>
            <person name="Liang C."/>
            <person name="Lipzen A."/>
            <person name="Lutzoni F."/>
            <person name="Magnuson J."/>
            <person name="Mondo S."/>
            <person name="Nolan M."/>
            <person name="Ohm R."/>
            <person name="Pangilinan J."/>
            <person name="Park H.-J."/>
            <person name="Ramirez L."/>
            <person name="Alfaro M."/>
            <person name="Sun H."/>
            <person name="Tritt A."/>
            <person name="Yoshinaga Y."/>
            <person name="Zwiers L.-H."/>
            <person name="Turgeon B."/>
            <person name="Goodwin S."/>
            <person name="Spatafora J."/>
            <person name="Crous P."/>
            <person name="Grigoriev I."/>
        </authorList>
    </citation>
    <scope>NUCLEOTIDE SEQUENCE</scope>
    <source>
        <strain evidence="1">CBS 122367</strain>
    </source>
</reference>
<organism evidence="1 2">
    <name type="scientific">Lentithecium fluviatile CBS 122367</name>
    <dbReference type="NCBI Taxonomy" id="1168545"/>
    <lineage>
        <taxon>Eukaryota</taxon>
        <taxon>Fungi</taxon>
        <taxon>Dikarya</taxon>
        <taxon>Ascomycota</taxon>
        <taxon>Pezizomycotina</taxon>
        <taxon>Dothideomycetes</taxon>
        <taxon>Pleosporomycetidae</taxon>
        <taxon>Pleosporales</taxon>
        <taxon>Massarineae</taxon>
        <taxon>Lentitheciaceae</taxon>
        <taxon>Lentithecium</taxon>
    </lineage>
</organism>
<name>A0A6G1J9R5_9PLEO</name>
<evidence type="ECO:0000313" key="2">
    <source>
        <dbReference type="Proteomes" id="UP000799291"/>
    </source>
</evidence>
<keyword evidence="2" id="KW-1185">Reference proteome</keyword>
<gene>
    <name evidence="1" type="ORF">K458DRAFT_402482</name>
</gene>
<proteinExistence type="predicted"/>
<dbReference type="Proteomes" id="UP000799291">
    <property type="component" value="Unassembled WGS sequence"/>
</dbReference>
<sequence>MSTLSICACGTKGWLQCYSKRDPGGPERCTPLMCQRKGASLTAGPPLSGEPDLVRIADVDACLTGSRARPAAGGTVLRLPRPLATERCKTKRTRSLAAADGGGERQMATLAHKRGGQSAGRGAESRKPMRRLVRHWLRDQRSSSTCADDGAQDQTDDVQISGLSTTGTIAASPSPWSQSRGGQQRRWVTLSFRTHTVITPSCPSASQRSGCQDLLLAAEQASSSAHEQTGRHAFCHTHHTHPPAEARHVDLPRHLVPSCLRACAITMSSRWCWVPSPSPSPAASTTRALAVFACAERGGSACAVGAQLEAARFPYRFRAASNGYPGAIRPISISPRPAPLAPTTSHHSSRACSYRAVAAVALQAAAIQKAEQTLGGHAKRNREQAVSMAGDHITLRASLRKILPARVLIGPRPTPSPSCSQRLQGSRSDEARCNIVRSHGHSPPLCGVVGAPASSRSSLPQSPKLRHVKLAALLTPQLLQETAAGCTLGYYSGHLEMLPLGKQCPVSRPDLLIERGPSFPPTK</sequence>
<evidence type="ECO:0000313" key="1">
    <source>
        <dbReference type="EMBL" id="KAF2686961.1"/>
    </source>
</evidence>
<dbReference type="EMBL" id="MU005576">
    <property type="protein sequence ID" value="KAF2686961.1"/>
    <property type="molecule type" value="Genomic_DNA"/>
</dbReference>
<protein>
    <submittedName>
        <fullName evidence="1">Uncharacterized protein</fullName>
    </submittedName>
</protein>
<accession>A0A6G1J9R5</accession>